<dbReference type="AlphaFoldDB" id="A0A3G8YCK9"/>
<comment type="similarity">
    <text evidence="1 5">Belongs to the peptidase S8 family.</text>
</comment>
<organism evidence="9 10">
    <name type="scientific">Deinococcus psychrotolerans</name>
    <dbReference type="NCBI Taxonomy" id="2489213"/>
    <lineage>
        <taxon>Bacteria</taxon>
        <taxon>Thermotogati</taxon>
        <taxon>Deinococcota</taxon>
        <taxon>Deinococci</taxon>
        <taxon>Deinococcales</taxon>
        <taxon>Deinococcaceae</taxon>
        <taxon>Deinococcus</taxon>
    </lineage>
</organism>
<dbReference type="KEGG" id="dph:EHF33_03590"/>
<evidence type="ECO:0000256" key="3">
    <source>
        <dbReference type="ARBA" id="ARBA00022801"/>
    </source>
</evidence>
<evidence type="ECO:0000256" key="2">
    <source>
        <dbReference type="ARBA" id="ARBA00022670"/>
    </source>
</evidence>
<dbReference type="Gene3D" id="3.40.50.200">
    <property type="entry name" value="Peptidase S8/S53 domain"/>
    <property type="match status" value="1"/>
</dbReference>
<gene>
    <name evidence="9" type="ORF">EHF33_03590</name>
</gene>
<dbReference type="RefSeq" id="WP_124867965.1">
    <property type="nucleotide sequence ID" value="NZ_CP034183.1"/>
</dbReference>
<feature type="region of interest" description="Disordered" evidence="6">
    <location>
        <begin position="46"/>
        <end position="65"/>
    </location>
</feature>
<feature type="active site" description="Charge relay system" evidence="5">
    <location>
        <position position="357"/>
    </location>
</feature>
<dbReference type="GO" id="GO:0004252">
    <property type="term" value="F:serine-type endopeptidase activity"/>
    <property type="evidence" value="ECO:0007669"/>
    <property type="project" value="UniProtKB-UniRule"/>
</dbReference>
<evidence type="ECO:0000256" key="5">
    <source>
        <dbReference type="PROSITE-ProRule" id="PRU01240"/>
    </source>
</evidence>
<dbReference type="OrthoDB" id="9814383at2"/>
<dbReference type="GO" id="GO:0006508">
    <property type="term" value="P:proteolysis"/>
    <property type="evidence" value="ECO:0007669"/>
    <property type="project" value="UniProtKB-KW"/>
</dbReference>
<dbReference type="InterPro" id="IPR036852">
    <property type="entry name" value="Peptidase_S8/S53_dom_sf"/>
</dbReference>
<sequence>MTRSLPALLLLSCTLLPFAAAQVQVSQAQVAQAKVPAAPISQPAPKPIISPVPKPSPAPKPATPAIKPALPELAPLPAVPKAAAPLVPFSAALTPTATPLPLAKLPTDPLYPQQWNLNAINMAAGWAVTGGQAITVAVLDTGYINDPELAGRLVNGYDFVSDAGRSGDGDGRDYDASGVGQFNYHGEGVANIIAAAHDNQGMAGINPVARILAVRVAGEDGLIAPQDLIDGLRWAAGLRVSGAPSNTRPAKVINLSLYADFIALSGCDARIQKAVDEVTAKGVLIVAGAANDAADAGGYSPAGCRGVLTVAATNRTGRRASYSNYGASVALSAPGGEPNDPLVFSSVAGEQRRNGTSFAAPQVAGVASLVMSLNPKLTPAQITSLLERTAKPFAFGCDANPARTCGAGLLDAGAALRAAQLESRQR</sequence>
<feature type="signal peptide" evidence="7">
    <location>
        <begin position="1"/>
        <end position="19"/>
    </location>
</feature>
<reference evidence="9 10" key="1">
    <citation type="submission" date="2018-11" db="EMBL/GenBank/DDBJ databases">
        <title>Deinococcus shelandsis sp. nov., isolated from South Shetland Islands soil of Antarctica.</title>
        <authorList>
            <person name="Tian J."/>
        </authorList>
    </citation>
    <scope>NUCLEOTIDE SEQUENCE [LARGE SCALE GENOMIC DNA]</scope>
    <source>
        <strain evidence="9 10">S14-83T</strain>
    </source>
</reference>
<keyword evidence="7" id="KW-0732">Signal</keyword>
<name>A0A3G8YCK9_9DEIO</name>
<protein>
    <submittedName>
        <fullName evidence="9">Serine protease</fullName>
    </submittedName>
</protein>
<dbReference type="EMBL" id="CP034183">
    <property type="protein sequence ID" value="AZI41947.1"/>
    <property type="molecule type" value="Genomic_DNA"/>
</dbReference>
<feature type="active site" description="Charge relay system" evidence="5">
    <location>
        <position position="140"/>
    </location>
</feature>
<dbReference type="PANTHER" id="PTHR43806:SF11">
    <property type="entry name" value="CEREVISIN-RELATED"/>
    <property type="match status" value="1"/>
</dbReference>
<dbReference type="PROSITE" id="PS00138">
    <property type="entry name" value="SUBTILASE_SER"/>
    <property type="match status" value="1"/>
</dbReference>
<evidence type="ECO:0000259" key="8">
    <source>
        <dbReference type="Pfam" id="PF00082"/>
    </source>
</evidence>
<dbReference type="InterPro" id="IPR000209">
    <property type="entry name" value="Peptidase_S8/S53_dom"/>
</dbReference>
<dbReference type="SUPFAM" id="SSF52743">
    <property type="entry name" value="Subtilisin-like"/>
    <property type="match status" value="1"/>
</dbReference>
<dbReference type="PROSITE" id="PS51892">
    <property type="entry name" value="SUBTILASE"/>
    <property type="match status" value="1"/>
</dbReference>
<accession>A0A3G8YCK9</accession>
<dbReference type="Proteomes" id="UP000276417">
    <property type="component" value="Chromosome 1"/>
</dbReference>
<keyword evidence="10" id="KW-1185">Reference proteome</keyword>
<dbReference type="InterPro" id="IPR015500">
    <property type="entry name" value="Peptidase_S8_subtilisin-rel"/>
</dbReference>
<evidence type="ECO:0000256" key="6">
    <source>
        <dbReference type="SAM" id="MobiDB-lite"/>
    </source>
</evidence>
<keyword evidence="3 5" id="KW-0378">Hydrolase</keyword>
<proteinExistence type="inferred from homology"/>
<dbReference type="Pfam" id="PF00082">
    <property type="entry name" value="Peptidase_S8"/>
    <property type="match status" value="1"/>
</dbReference>
<dbReference type="PRINTS" id="PR00723">
    <property type="entry name" value="SUBTILISIN"/>
</dbReference>
<feature type="chain" id="PRO_5018052784" evidence="7">
    <location>
        <begin position="20"/>
        <end position="426"/>
    </location>
</feature>
<dbReference type="PANTHER" id="PTHR43806">
    <property type="entry name" value="PEPTIDASE S8"/>
    <property type="match status" value="1"/>
</dbReference>
<dbReference type="InterPro" id="IPR050131">
    <property type="entry name" value="Peptidase_S8_subtilisin-like"/>
</dbReference>
<dbReference type="InterPro" id="IPR023828">
    <property type="entry name" value="Peptidase_S8_Ser-AS"/>
</dbReference>
<evidence type="ECO:0000313" key="9">
    <source>
        <dbReference type="EMBL" id="AZI41947.1"/>
    </source>
</evidence>
<feature type="domain" description="Peptidase S8/S53" evidence="8">
    <location>
        <begin position="131"/>
        <end position="408"/>
    </location>
</feature>
<evidence type="ECO:0000256" key="4">
    <source>
        <dbReference type="ARBA" id="ARBA00022825"/>
    </source>
</evidence>
<keyword evidence="2 5" id="KW-0645">Protease</keyword>
<feature type="compositionally biased region" description="Pro residues" evidence="6">
    <location>
        <begin position="46"/>
        <end position="62"/>
    </location>
</feature>
<evidence type="ECO:0000256" key="1">
    <source>
        <dbReference type="ARBA" id="ARBA00011073"/>
    </source>
</evidence>
<evidence type="ECO:0000313" key="10">
    <source>
        <dbReference type="Proteomes" id="UP000276417"/>
    </source>
</evidence>
<keyword evidence="4 5" id="KW-0720">Serine protease</keyword>
<feature type="active site" description="Charge relay system" evidence="5">
    <location>
        <position position="185"/>
    </location>
</feature>
<evidence type="ECO:0000256" key="7">
    <source>
        <dbReference type="SAM" id="SignalP"/>
    </source>
</evidence>